<dbReference type="SUPFAM" id="SSF55874">
    <property type="entry name" value="ATPase domain of HSP90 chaperone/DNA topoisomerase II/histidine kinase"/>
    <property type="match status" value="1"/>
</dbReference>
<reference evidence="3" key="1">
    <citation type="submission" date="2016-10" db="EMBL/GenBank/DDBJ databases">
        <authorList>
            <person name="Varghese N."/>
            <person name="Submissions S."/>
        </authorList>
    </citation>
    <scope>NUCLEOTIDE SEQUENCE [LARGE SCALE GENOMIC DNA]</scope>
    <source>
        <strain evidence="3">DSM 46732</strain>
    </source>
</reference>
<evidence type="ECO:0000313" key="3">
    <source>
        <dbReference type="Proteomes" id="UP000199497"/>
    </source>
</evidence>
<evidence type="ECO:0000256" key="1">
    <source>
        <dbReference type="SAM" id="MobiDB-lite"/>
    </source>
</evidence>
<evidence type="ECO:0000313" key="2">
    <source>
        <dbReference type="EMBL" id="SDO98983.1"/>
    </source>
</evidence>
<sequence>MSDSADTGTAGEASDRSLTEGDRSGGDPPDPFDTAELRAAVLASWRGSPTRFREDANAEEDLRLGGYRDRLLVELAQNASDAARTAGVPGRLSVRLVDGELRVANTGRPLDATGVAGLTALRASPKRAEPSVGRFGVGFAAVLAVTDAPRLATAEGGVAFSAARTRDEVAALAESSEETPAAVRELAARGGEVPVLRLVWPTDERPPEGFDTEVRLPLREDVDPGGLLAYMAEQVVDLLLALPSLCEVTIGDRHYSSAGSTDDRMVIRTPDTTRTWLTERATGEWPESTLTGVGVEQRSHARWWLCWAVELDGDGAVLPPSTDVLHAPTPTEERLSLPARLLAGVPVEPDRRRVSDSPATAVVLDQAAHTYPELLSRLDPLERTALVPEPGFPLSDTDERLREAVVQRLRESAWLGAADGSTVAPRRATVLDHFSSELVELLGEVVPGLLRAELSEPAHASALRAVGVHRMGVAELVEVVSGLDRPAEWWHRLYDALLPVERTDRTAREELTALPVPLADGRTVTGVRDLLLPGDGAEEAVAELAELDVTGLRIAAAEAVHPLLERLGARWAGASDLLDAPALVEAVHNSVADARAGADPMRLAEPVLRLVGEAGSRDWLGALALPDADGEVRRADELLLPEAALLEVLDPRAVGPDAPLRTVAGSVLERCSPERLRAVGVLDSFAVLVEEEPDTPHEGIADAEVWWREQERLRGEEWPPSRFVGVRDLDLVAEDVWPEALRLLTANPETARAMREPGGYTPWWIARFAVLEGRSPRQWRTPDAERLAGLYDPVPDVGVDRETLRLAGVRTELTVTDTADAADLVARLADPERGVRAGLTMAAHRALAEAVACERVDSGEIDPPRAVRSVSSAVISADRAVVLDEPWLLGVFEPALVVAGGNSYEFDAEALAELLDLPLASEQGVVEILGQGVTQAWRDVARVPAACELLGAAVPYGEVELRDGLRVRTSEGEHRVHWWVDDGGAVYSERSPDGLARALAWTMDRWQDRFTLAALLADPDATTLLR</sequence>
<keyword evidence="3" id="KW-1185">Reference proteome</keyword>
<evidence type="ECO:0008006" key="4">
    <source>
        <dbReference type="Google" id="ProtNLM"/>
    </source>
</evidence>
<dbReference type="STRING" id="405564.SAMN04487905_101354"/>
<protein>
    <recommendedName>
        <fullName evidence="4">Molecular chaperone Hsp90</fullName>
    </recommendedName>
</protein>
<dbReference type="InterPro" id="IPR036890">
    <property type="entry name" value="HATPase_C_sf"/>
</dbReference>
<dbReference type="Proteomes" id="UP000199497">
    <property type="component" value="Unassembled WGS sequence"/>
</dbReference>
<feature type="region of interest" description="Disordered" evidence="1">
    <location>
        <begin position="1"/>
        <end position="34"/>
    </location>
</feature>
<dbReference type="NCBIfam" id="NF047352">
    <property type="entry name" value="P_loop_sacsin"/>
    <property type="match status" value="1"/>
</dbReference>
<dbReference type="EMBL" id="FNJR01000001">
    <property type="protein sequence ID" value="SDO98983.1"/>
    <property type="molecule type" value="Genomic_DNA"/>
</dbReference>
<name>A0A1H0P220_9ACTN</name>
<feature type="compositionally biased region" description="Basic and acidic residues" evidence="1">
    <location>
        <begin position="13"/>
        <end position="25"/>
    </location>
</feature>
<dbReference type="AlphaFoldDB" id="A0A1H0P220"/>
<gene>
    <name evidence="2" type="ORF">SAMN04487905_101354</name>
</gene>
<accession>A0A1H0P220</accession>
<organism evidence="2 3">
    <name type="scientific">Actinopolyspora xinjiangensis</name>
    <dbReference type="NCBI Taxonomy" id="405564"/>
    <lineage>
        <taxon>Bacteria</taxon>
        <taxon>Bacillati</taxon>
        <taxon>Actinomycetota</taxon>
        <taxon>Actinomycetes</taxon>
        <taxon>Actinopolysporales</taxon>
        <taxon>Actinopolysporaceae</taxon>
        <taxon>Actinopolyspora</taxon>
    </lineage>
</organism>
<proteinExistence type="predicted"/>